<sequence length="255" mass="26498">MQLNLNADMGESFGPWVMGSDEALLGIIDSANLACGLHAGDPMVMRRAVGAARDAGVSIGAHPGFADLNGFGRRPMHLPEEELEALVHYQVGALAAMGQAAGWPIRHVKPHGAMNNMACADRAMADVLARAVARLDPSLILLAPAESALAQAGAAAGLRVALEVFADRSYESDGQLSPRSQPGAVLHSPEAARDHVLSMVEAGGLVTREGEVIATPFHSICVHGDGPGAVETARLVRQALLAAGHELLPLDRIGL</sequence>
<dbReference type="PANTHER" id="PTHR30292">
    <property type="entry name" value="UNCHARACTERIZED PROTEIN YBGL-RELATED"/>
    <property type="match status" value="1"/>
</dbReference>
<dbReference type="InterPro" id="IPR011330">
    <property type="entry name" value="Glyco_hydro/deAcase_b/a-brl"/>
</dbReference>
<evidence type="ECO:0000256" key="1">
    <source>
        <dbReference type="HAMAP-Rule" id="MF_00691"/>
    </source>
</evidence>
<dbReference type="EC" id="3.5.2.9" evidence="1"/>
<comment type="similarity">
    <text evidence="1">Belongs to the LamB/PxpA family.</text>
</comment>
<dbReference type="EMBL" id="CP019124">
    <property type="protein sequence ID" value="APX90492.1"/>
    <property type="molecule type" value="Genomic_DNA"/>
</dbReference>
<dbReference type="PANTHER" id="PTHR30292:SF0">
    <property type="entry name" value="5-OXOPROLINASE SUBUNIT A"/>
    <property type="match status" value="1"/>
</dbReference>
<dbReference type="HAMAP" id="MF_00691">
    <property type="entry name" value="PxpA"/>
    <property type="match status" value="1"/>
</dbReference>
<name>A0A1U7DKJ4_9RHOB</name>
<dbReference type="CDD" id="cd10787">
    <property type="entry name" value="LamB_YcsF_like"/>
    <property type="match status" value="1"/>
</dbReference>
<dbReference type="InterPro" id="IPR005501">
    <property type="entry name" value="LamB/YcsF/PxpA-like"/>
</dbReference>
<comment type="function">
    <text evidence="1">Catalyzes the cleavage of 5-oxoproline to form L-glutamate coupled to the hydrolysis of ATP to ADP and inorganic phosphate.</text>
</comment>
<dbReference type="NCBIfam" id="NF003816">
    <property type="entry name" value="PRK05406.1-5"/>
    <property type="match status" value="1"/>
</dbReference>
<dbReference type="OrthoDB" id="9773478at2"/>
<proteinExistence type="inferred from homology"/>
<dbReference type="Gene3D" id="3.20.20.370">
    <property type="entry name" value="Glycoside hydrolase/deacetylase"/>
    <property type="match status" value="1"/>
</dbReference>
<accession>A0A2M9DC80</accession>
<dbReference type="SUPFAM" id="SSF88713">
    <property type="entry name" value="Glycoside hydrolase/deacetylase"/>
    <property type="match status" value="1"/>
</dbReference>
<dbReference type="Proteomes" id="UP000187266">
    <property type="component" value="Chromosome"/>
</dbReference>
<protein>
    <recommendedName>
        <fullName evidence="1">5-oxoprolinase subunit A</fullName>
        <shortName evidence="1">5-OPase subunit A</shortName>
        <ecNumber evidence="1">3.5.2.9</ecNumber>
    </recommendedName>
    <alternativeName>
        <fullName evidence="1">5-oxoprolinase (ATP-hydrolyzing) subunit A</fullName>
    </alternativeName>
</protein>
<evidence type="ECO:0000313" key="3">
    <source>
        <dbReference type="Proteomes" id="UP000187266"/>
    </source>
</evidence>
<dbReference type="Pfam" id="PF03746">
    <property type="entry name" value="LamB_YcsF"/>
    <property type="match status" value="1"/>
</dbReference>
<keyword evidence="1" id="KW-0378">Hydrolase</keyword>
<comment type="subunit">
    <text evidence="1">Forms a complex composed of PxpA, PxpB and PxpC.</text>
</comment>
<keyword evidence="1" id="KW-0067">ATP-binding</keyword>
<keyword evidence="1" id="KW-0547">Nucleotide-binding</keyword>
<dbReference type="NCBIfam" id="NF003814">
    <property type="entry name" value="PRK05406.1-3"/>
    <property type="match status" value="1"/>
</dbReference>
<reference evidence="2 3" key="1">
    <citation type="submission" date="2017-01" db="EMBL/GenBank/DDBJ databases">
        <title>Genomic analysis of Xuhuaishuia manganoxidans DY6-4.</title>
        <authorList>
            <person name="Wang X."/>
        </authorList>
    </citation>
    <scope>NUCLEOTIDE SEQUENCE [LARGE SCALE GENOMIC DNA]</scope>
    <source>
        <strain evidence="2 3">DY6-4</strain>
    </source>
</reference>
<comment type="catalytic activity">
    <reaction evidence="1">
        <text>5-oxo-L-proline + ATP + 2 H2O = L-glutamate + ADP + phosphate + H(+)</text>
        <dbReference type="Rhea" id="RHEA:10348"/>
        <dbReference type="ChEBI" id="CHEBI:15377"/>
        <dbReference type="ChEBI" id="CHEBI:15378"/>
        <dbReference type="ChEBI" id="CHEBI:29985"/>
        <dbReference type="ChEBI" id="CHEBI:30616"/>
        <dbReference type="ChEBI" id="CHEBI:43474"/>
        <dbReference type="ChEBI" id="CHEBI:58402"/>
        <dbReference type="ChEBI" id="CHEBI:456216"/>
        <dbReference type="EC" id="3.5.2.9"/>
    </reaction>
</comment>
<dbReference type="AlphaFoldDB" id="A0A1U7DKJ4"/>
<dbReference type="GO" id="GO:0005975">
    <property type="term" value="P:carbohydrate metabolic process"/>
    <property type="evidence" value="ECO:0007669"/>
    <property type="project" value="InterPro"/>
</dbReference>
<dbReference type="STRING" id="1267768.BV394_12775"/>
<dbReference type="RefSeq" id="WP_076980509.1">
    <property type="nucleotide sequence ID" value="NZ_CP019124.1"/>
</dbReference>
<keyword evidence="3" id="KW-1185">Reference proteome</keyword>
<dbReference type="GO" id="GO:0017168">
    <property type="term" value="F:5-oxoprolinase (ATP-hydrolyzing) activity"/>
    <property type="evidence" value="ECO:0007669"/>
    <property type="project" value="UniProtKB-UniRule"/>
</dbReference>
<gene>
    <name evidence="1" type="primary">pxpA</name>
    <name evidence="2" type="ORF">BV394_12775</name>
</gene>
<organism evidence="2 3">
    <name type="scientific">Brevirhabdus pacifica</name>
    <dbReference type="NCBI Taxonomy" id="1267768"/>
    <lineage>
        <taxon>Bacteria</taxon>
        <taxon>Pseudomonadati</taxon>
        <taxon>Pseudomonadota</taxon>
        <taxon>Alphaproteobacteria</taxon>
        <taxon>Rhodobacterales</taxon>
        <taxon>Paracoccaceae</taxon>
        <taxon>Brevirhabdus</taxon>
    </lineage>
</organism>
<dbReference type="GO" id="GO:0005524">
    <property type="term" value="F:ATP binding"/>
    <property type="evidence" value="ECO:0007669"/>
    <property type="project" value="UniProtKB-UniRule"/>
</dbReference>
<evidence type="ECO:0000313" key="2">
    <source>
        <dbReference type="EMBL" id="APX90492.1"/>
    </source>
</evidence>
<accession>A0A1U7DKJ4</accession>